<dbReference type="SUPFAM" id="SSF82866">
    <property type="entry name" value="Multidrug efflux transporter AcrB transmembrane domain"/>
    <property type="match status" value="2"/>
</dbReference>
<feature type="transmembrane region" description="Helical" evidence="1">
    <location>
        <begin position="1090"/>
        <end position="1111"/>
    </location>
</feature>
<feature type="transmembrane region" description="Helical" evidence="1">
    <location>
        <begin position="615"/>
        <end position="640"/>
    </location>
</feature>
<dbReference type="PRINTS" id="PR00702">
    <property type="entry name" value="ACRIFLAVINRP"/>
</dbReference>
<reference evidence="2 3" key="1">
    <citation type="submission" date="2023-09" db="EMBL/GenBank/DDBJ databases">
        <title>Novel taxa isolated from Blanes Bay.</title>
        <authorList>
            <person name="Rey-Velasco X."/>
            <person name="Lucena T."/>
        </authorList>
    </citation>
    <scope>NUCLEOTIDE SEQUENCE [LARGE SCALE GENOMIC DNA]</scope>
    <source>
        <strain evidence="2 3">S334</strain>
    </source>
</reference>
<dbReference type="Gene3D" id="3.30.2090.10">
    <property type="entry name" value="Multidrug efflux transporter AcrB TolC docking domain, DN and DC subdomains"/>
    <property type="match status" value="2"/>
</dbReference>
<proteinExistence type="predicted"/>
<keyword evidence="3" id="KW-1185">Reference proteome</keyword>
<dbReference type="SUPFAM" id="SSF82714">
    <property type="entry name" value="Multidrug efflux transporter AcrB TolC docking domain, DN and DC subdomains"/>
    <property type="match status" value="2"/>
</dbReference>
<evidence type="ECO:0000313" key="3">
    <source>
        <dbReference type="Proteomes" id="UP001250656"/>
    </source>
</evidence>
<keyword evidence="1" id="KW-0812">Transmembrane</keyword>
<dbReference type="Gene3D" id="3.30.70.1430">
    <property type="entry name" value="Multidrug efflux transporter AcrB pore domain"/>
    <property type="match status" value="2"/>
</dbReference>
<feature type="transmembrane region" description="Helical" evidence="1">
    <location>
        <begin position="500"/>
        <end position="521"/>
    </location>
</feature>
<name>A0ABU3L0W9_9FLAO</name>
<feature type="transmembrane region" description="Helical" evidence="1">
    <location>
        <begin position="533"/>
        <end position="566"/>
    </location>
</feature>
<feature type="transmembrane region" description="Helical" evidence="1">
    <location>
        <begin position="415"/>
        <end position="435"/>
    </location>
</feature>
<feature type="transmembrane region" description="Helical" evidence="1">
    <location>
        <begin position="371"/>
        <end position="403"/>
    </location>
</feature>
<feature type="transmembrane region" description="Helical" evidence="1">
    <location>
        <begin position="586"/>
        <end position="603"/>
    </location>
</feature>
<keyword evidence="1" id="KW-1133">Transmembrane helix</keyword>
<evidence type="ECO:0000313" key="2">
    <source>
        <dbReference type="EMBL" id="MDT7827265.1"/>
    </source>
</evidence>
<dbReference type="InterPro" id="IPR027463">
    <property type="entry name" value="AcrB_DN_DC_subdom"/>
</dbReference>
<sequence>MLNKSIKFLIENKLVAVLLLVLFVGWGIVNAPFEWNTGALPRNPVAVDAIPDIGENQQIVFTKWDGRSPQDIEDQITYPLTTSLLGIPGVKTIRSSSMFGFSSIYIIFEEDIEFYWSRSRILEKLNSLPAGLLPEGVNPALGPDATGLGQIFWYTLEGRDKDGNVTGGWDLQELRSIQDFYVKYALSSASGVSEVASIGGYVLEYQVDVNPELMKQYGIGLQQVVKAVKQSNRDIGAQTLEINQAEYLIRGLGYVKSLSDLENAVVTSSDFTSIRIKDIARVTHGPATRRGILDKEGAEVVGAVVVARYGANPMEVINNVKEKINELSAGLPSKELSDGTTSQLTIVPFYDRTELIQETLGTLDEALTLEILITILVIIVMVFNLRVSILISGLLPVAVLMVFIAMKLFGVDANIVALSGIAIAIGTMVDVGVILSENIIRHLDESDGKESINTVVYTATAEVSGAILTAVMTTIISFIPVFTMIGAEGKLFRPLAFTKTFALTASIIVALFLIPPFAAFLFRKKSVRNTLGYGVNGVLIVLGILAIVYGSWLGLILIAFGVIGLLKYPELASKISSGFSISDKRANLINIIISAFAIVFVLAEYWRPLGLDKSIFWNLIFVGLICFGLLGFFTIFRNYYTRILRWALRNKLIFLSIPTAIVVFGVMIMRNTGKEFMPSLNEGSFLLMPTSLPHAGVEENKRVLQQLDMAVASIPEIATVVGKSGRTESALDPAPLSMYENVIQYKPEYMLNEDRKWQRYKVNEDGMFELRDGTFVTNPNLEVDTDDADYKESAIKSPFSVQQKDLIPDEDGEYFRNWRPEIKSPDDIWKEIVKVTKFPGVTSAPKLQPIETRLVMLQTGMRAPMGIKVKGQDLKQIEAFGLQLEDILKQAEGVKDEAVFADRIVGKPYLLIDIDRERLARYGITIEDVQSVLQVAVGGMVLTQTVEGRERYGVRVRYPRELRENPQDLKEIYVPVEKGNPVPLSELVTINYEQGPQVIKSEDTFLVGYVLFDKLDGFAEVEVVENAQALIQEKIDSGELVVPKGINYLFTGTYENQLRAEKTLSVVVPLALTIIFLILYFQFRSVGTSLMVFTGIAVAFAGGFLMIWFYGQDWFLNFNFFGENLRDLFQMHTINLSVAVWVGFIALFGIATDDGVVMATYLTQTFDRNKPDTLIGIQDSVVEAGEKRIRPCLMTTATTILALLPVLTSTGRGSDIMIPMAIPSFGGMLIALITLFVVPVLYSWKAEFQLKRLSK</sequence>
<feature type="transmembrane region" description="Helical" evidence="1">
    <location>
        <begin position="1131"/>
        <end position="1151"/>
    </location>
</feature>
<feature type="transmembrane region" description="Helical" evidence="1">
    <location>
        <begin position="455"/>
        <end position="479"/>
    </location>
</feature>
<dbReference type="EMBL" id="JAVTTP010000001">
    <property type="protein sequence ID" value="MDT7827265.1"/>
    <property type="molecule type" value="Genomic_DNA"/>
</dbReference>
<feature type="transmembrane region" description="Helical" evidence="1">
    <location>
        <begin position="652"/>
        <end position="669"/>
    </location>
</feature>
<evidence type="ECO:0000256" key="1">
    <source>
        <dbReference type="SAM" id="Phobius"/>
    </source>
</evidence>
<keyword evidence="1" id="KW-0472">Membrane</keyword>
<dbReference type="PANTHER" id="PTHR32063:SF19">
    <property type="entry name" value="CATION EFFLUX SYSTEM PROTEIN CUSA"/>
    <property type="match status" value="1"/>
</dbReference>
<dbReference type="InterPro" id="IPR001036">
    <property type="entry name" value="Acrflvin-R"/>
</dbReference>
<dbReference type="PANTHER" id="PTHR32063">
    <property type="match status" value="1"/>
</dbReference>
<dbReference type="SUPFAM" id="SSF82693">
    <property type="entry name" value="Multidrug efflux transporter AcrB pore domain, PN1, PN2, PC1 and PC2 subdomains"/>
    <property type="match status" value="2"/>
</dbReference>
<comment type="caution">
    <text evidence="2">The sequence shown here is derived from an EMBL/GenBank/DDBJ whole genome shotgun (WGS) entry which is preliminary data.</text>
</comment>
<dbReference type="Pfam" id="PF00873">
    <property type="entry name" value="ACR_tran"/>
    <property type="match status" value="4"/>
</dbReference>
<feature type="transmembrane region" description="Helical" evidence="1">
    <location>
        <begin position="1064"/>
        <end position="1083"/>
    </location>
</feature>
<dbReference type="RefSeq" id="WP_314012118.1">
    <property type="nucleotide sequence ID" value="NZ_JAVTTP010000001.1"/>
</dbReference>
<dbReference type="Gene3D" id="3.30.70.1320">
    <property type="entry name" value="Multidrug efflux transporter AcrB pore domain like"/>
    <property type="match status" value="1"/>
</dbReference>
<feature type="transmembrane region" description="Helical" evidence="1">
    <location>
        <begin position="1216"/>
        <end position="1242"/>
    </location>
</feature>
<accession>A0ABU3L0W9</accession>
<dbReference type="Proteomes" id="UP001250656">
    <property type="component" value="Unassembled WGS sequence"/>
</dbReference>
<protein>
    <submittedName>
        <fullName evidence="2">Efflux RND transporter permease subunit</fullName>
    </submittedName>
</protein>
<gene>
    <name evidence="2" type="ORF">RQM65_01130</name>
</gene>
<organism evidence="2 3">
    <name type="scientific">Pricia mediterranea</name>
    <dbReference type="NCBI Taxonomy" id="3076079"/>
    <lineage>
        <taxon>Bacteria</taxon>
        <taxon>Pseudomonadati</taxon>
        <taxon>Bacteroidota</taxon>
        <taxon>Flavobacteriia</taxon>
        <taxon>Flavobacteriales</taxon>
        <taxon>Flavobacteriaceae</taxon>
        <taxon>Pricia</taxon>
    </lineage>
</organism>
<dbReference type="Gene3D" id="1.20.1640.10">
    <property type="entry name" value="Multidrug efflux transporter AcrB transmembrane domain"/>
    <property type="match status" value="4"/>
</dbReference>